<name>A0A177IAU8_9CORY</name>
<sequence length="125" mass="12863">MKKFKDFTAVAGAAAIMTAGAMTAPVAGDAEDLEGTSSDIKASIEDLSSDDSIFSGSSNGDEDTPDDQKSSSKEGNNELTSSDKSEGDKDNGSSENEQAILGVGIIAAIIAGIANFWPQIQKFLP</sequence>
<evidence type="ECO:0000313" key="4">
    <source>
        <dbReference type="EMBL" id="OAH25959.1"/>
    </source>
</evidence>
<feature type="chain" id="PRO_5039581039" description="Secreted protein" evidence="3">
    <location>
        <begin position="24"/>
        <end position="125"/>
    </location>
</feature>
<dbReference type="Proteomes" id="UP000076947">
    <property type="component" value="Unassembled WGS sequence"/>
</dbReference>
<accession>A0A177IAU8</accession>
<gene>
    <name evidence="4" type="ORF">AYJ05_00430</name>
</gene>
<keyword evidence="3" id="KW-0732">Signal</keyword>
<protein>
    <recommendedName>
        <fullName evidence="6">Secreted protein</fullName>
    </recommendedName>
</protein>
<comment type="caution">
    <text evidence="4">The sequence shown here is derived from an EMBL/GenBank/DDBJ whole genome shotgun (WGS) entry which is preliminary data.</text>
</comment>
<proteinExistence type="predicted"/>
<evidence type="ECO:0000256" key="2">
    <source>
        <dbReference type="SAM" id="Phobius"/>
    </source>
</evidence>
<dbReference type="AlphaFoldDB" id="A0A177IAU8"/>
<feature type="transmembrane region" description="Helical" evidence="2">
    <location>
        <begin position="99"/>
        <end position="117"/>
    </location>
</feature>
<evidence type="ECO:0000256" key="1">
    <source>
        <dbReference type="SAM" id="MobiDB-lite"/>
    </source>
</evidence>
<dbReference type="RefSeq" id="WP_066840265.1">
    <property type="nucleotide sequence ID" value="NZ_LSTQ01000024.1"/>
</dbReference>
<feature type="signal peptide" evidence="3">
    <location>
        <begin position="1"/>
        <end position="23"/>
    </location>
</feature>
<keyword evidence="2" id="KW-0812">Transmembrane</keyword>
<feature type="compositionally biased region" description="Basic and acidic residues" evidence="1">
    <location>
        <begin position="66"/>
        <end position="92"/>
    </location>
</feature>
<organism evidence="4 5">
    <name type="scientific">Corynebacterium stationis</name>
    <dbReference type="NCBI Taxonomy" id="1705"/>
    <lineage>
        <taxon>Bacteria</taxon>
        <taxon>Bacillati</taxon>
        <taxon>Actinomycetota</taxon>
        <taxon>Actinomycetes</taxon>
        <taxon>Mycobacteriales</taxon>
        <taxon>Corynebacteriaceae</taxon>
        <taxon>Corynebacterium</taxon>
    </lineage>
</organism>
<feature type="compositionally biased region" description="Low complexity" evidence="1">
    <location>
        <begin position="50"/>
        <end position="59"/>
    </location>
</feature>
<keyword evidence="2" id="KW-0472">Membrane</keyword>
<evidence type="ECO:0008006" key="6">
    <source>
        <dbReference type="Google" id="ProtNLM"/>
    </source>
</evidence>
<evidence type="ECO:0000256" key="3">
    <source>
        <dbReference type="SAM" id="SignalP"/>
    </source>
</evidence>
<reference evidence="5" key="1">
    <citation type="submission" date="2016-02" db="EMBL/GenBank/DDBJ databases">
        <authorList>
            <person name="Kaur G."/>
            <person name="Nair G.R."/>
            <person name="Mayilraj S."/>
        </authorList>
    </citation>
    <scope>NUCLEOTIDE SEQUENCE [LARGE SCALE GENOMIC DNA]</scope>
    <source>
        <strain evidence="5">GA-15</strain>
    </source>
</reference>
<dbReference type="EMBL" id="LSTQ01000024">
    <property type="protein sequence ID" value="OAH25959.1"/>
    <property type="molecule type" value="Genomic_DNA"/>
</dbReference>
<keyword evidence="2" id="KW-1133">Transmembrane helix</keyword>
<evidence type="ECO:0000313" key="5">
    <source>
        <dbReference type="Proteomes" id="UP000076947"/>
    </source>
</evidence>
<feature type="region of interest" description="Disordered" evidence="1">
    <location>
        <begin position="47"/>
        <end position="95"/>
    </location>
</feature>
<keyword evidence="5" id="KW-1185">Reference proteome</keyword>